<name>A0A813I7J5_POLGL</name>
<dbReference type="InterPro" id="IPR011990">
    <property type="entry name" value="TPR-like_helical_dom_sf"/>
</dbReference>
<organism evidence="3 4">
    <name type="scientific">Polarella glacialis</name>
    <name type="common">Dinoflagellate</name>
    <dbReference type="NCBI Taxonomy" id="89957"/>
    <lineage>
        <taxon>Eukaryota</taxon>
        <taxon>Sar</taxon>
        <taxon>Alveolata</taxon>
        <taxon>Dinophyceae</taxon>
        <taxon>Suessiales</taxon>
        <taxon>Suessiaceae</taxon>
        <taxon>Polarella</taxon>
    </lineage>
</organism>
<comment type="caution">
    <text evidence="3">The sequence shown here is derived from an EMBL/GenBank/DDBJ whole genome shotgun (WGS) entry which is preliminary data.</text>
</comment>
<evidence type="ECO:0000256" key="2">
    <source>
        <dbReference type="SAM" id="MobiDB-lite"/>
    </source>
</evidence>
<evidence type="ECO:0000256" key="1">
    <source>
        <dbReference type="PROSITE-ProRule" id="PRU00708"/>
    </source>
</evidence>
<feature type="compositionally biased region" description="Basic and acidic residues" evidence="2">
    <location>
        <begin position="511"/>
        <end position="522"/>
    </location>
</feature>
<reference evidence="3" key="1">
    <citation type="submission" date="2021-02" db="EMBL/GenBank/DDBJ databases">
        <authorList>
            <person name="Dougan E. K."/>
            <person name="Rhodes N."/>
            <person name="Thang M."/>
            <person name="Chan C."/>
        </authorList>
    </citation>
    <scope>NUCLEOTIDE SEQUENCE</scope>
</reference>
<protein>
    <recommendedName>
        <fullName evidence="5">Pentatricopeptide repeat-containing protein, chloroplastic</fullName>
    </recommendedName>
</protein>
<gene>
    <name evidence="3" type="ORF">PGLA2088_LOCUS4846</name>
</gene>
<dbReference type="EMBL" id="CAJNNW010004487">
    <property type="protein sequence ID" value="CAE8646475.1"/>
    <property type="molecule type" value="Genomic_DNA"/>
</dbReference>
<feature type="non-terminal residue" evidence="3">
    <location>
        <position position="1"/>
    </location>
</feature>
<feature type="compositionally biased region" description="Low complexity" evidence="2">
    <location>
        <begin position="498"/>
        <end position="510"/>
    </location>
</feature>
<dbReference type="PANTHER" id="PTHR47938:SF35">
    <property type="entry name" value="PENTATRICOPEPTIDE REPEAT-CONTAINING PROTEIN 4, MITOCHONDRIAL-RELATED"/>
    <property type="match status" value="1"/>
</dbReference>
<dbReference type="InterPro" id="IPR002885">
    <property type="entry name" value="PPR_rpt"/>
</dbReference>
<dbReference type="Pfam" id="PF01535">
    <property type="entry name" value="PPR"/>
    <property type="match status" value="2"/>
</dbReference>
<evidence type="ECO:0000313" key="3">
    <source>
        <dbReference type="EMBL" id="CAE8646475.1"/>
    </source>
</evidence>
<evidence type="ECO:0000313" key="4">
    <source>
        <dbReference type="Proteomes" id="UP000626109"/>
    </source>
</evidence>
<dbReference type="PANTHER" id="PTHR47938">
    <property type="entry name" value="RESPIRATORY COMPLEX I CHAPERONE (CIA84), PUTATIVE (AFU_ORTHOLOGUE AFUA_2G06020)-RELATED"/>
    <property type="match status" value="1"/>
</dbReference>
<proteinExistence type="predicted"/>
<feature type="repeat" description="PPR" evidence="1">
    <location>
        <begin position="156"/>
        <end position="190"/>
    </location>
</feature>
<dbReference type="Proteomes" id="UP000626109">
    <property type="component" value="Unassembled WGS sequence"/>
</dbReference>
<dbReference type="Pfam" id="PF13812">
    <property type="entry name" value="PPR_3"/>
    <property type="match status" value="1"/>
</dbReference>
<dbReference type="AlphaFoldDB" id="A0A813I7J5"/>
<feature type="repeat" description="PPR" evidence="1">
    <location>
        <begin position="302"/>
        <end position="336"/>
    </location>
</feature>
<dbReference type="GO" id="GO:0003729">
    <property type="term" value="F:mRNA binding"/>
    <property type="evidence" value="ECO:0007669"/>
    <property type="project" value="TreeGrafter"/>
</dbReference>
<sequence length="522" mass="56121">MACGSHASSASSHVGSSALVELGRRKQWTQALGILSSLCTSRAEVATRTYNAAASACTKSGQWRKVWSLLAAARFAGLELDQASFSVSMGIGSAEGERWEIACQLLGAMEAAGLSPDIIALSAAMSACQQGKQWKVACHLLWKMQTSARRGRKPPDAVAYLSAITACGSCGRWERAWDVFREMQKAFLQPEAKLHNAALGASCGIDNPDIAARQWALASELLENLRTSGGRPDSISLALALRALANGEHWAMAVSLLQDAGMTLKLNVIHFNAAITACGMGRRCDRALGLLQEAKLQHLQPDVVTHSAVMTAWDKCHQWEQASEQLCIMRTDGIEPNIVSHSALISALEKGFRWELAFLRLTELQESGMRLVLTTYNAALSAAGRMHVWSRVLAMIDEVKNSGLPVDAVTFGVSIGACSVAKWQWALQLLRTCREGFSIPPDLNCRRNAVRASGMSQAAGPAAAAMAEARLRLRADVGSDADDGSTWSAAVWATEASSSQSTWSQSAFSEPSKEFHTRTAES</sequence>
<evidence type="ECO:0008006" key="5">
    <source>
        <dbReference type="Google" id="ProtNLM"/>
    </source>
</evidence>
<feature type="region of interest" description="Disordered" evidence="2">
    <location>
        <begin position="498"/>
        <end position="522"/>
    </location>
</feature>
<dbReference type="PROSITE" id="PS51375">
    <property type="entry name" value="PPR"/>
    <property type="match status" value="2"/>
</dbReference>
<accession>A0A813I7J5</accession>
<dbReference type="Gene3D" id="1.25.40.10">
    <property type="entry name" value="Tetratricopeptide repeat domain"/>
    <property type="match status" value="3"/>
</dbReference>
<dbReference type="NCBIfam" id="TIGR00756">
    <property type="entry name" value="PPR"/>
    <property type="match status" value="1"/>
</dbReference>